<accession>A0A023B4S9</accession>
<dbReference type="OrthoDB" id="1047367at2759"/>
<evidence type="ECO:0000256" key="2">
    <source>
        <dbReference type="ARBA" id="ARBA00022670"/>
    </source>
</evidence>
<dbReference type="Proteomes" id="UP000019763">
    <property type="component" value="Unassembled WGS sequence"/>
</dbReference>
<comment type="caution">
    <text evidence="6">The sequence shown here is derived from an EMBL/GenBank/DDBJ whole genome shotgun (WGS) entry which is preliminary data.</text>
</comment>
<keyword evidence="3" id="KW-0064">Aspartyl protease</keyword>
<dbReference type="CDD" id="cd17039">
    <property type="entry name" value="Ubl_ubiquitin_like"/>
    <property type="match status" value="1"/>
</dbReference>
<dbReference type="PANTHER" id="PTHR12917:SF1">
    <property type="entry name" value="AT13091P"/>
    <property type="match status" value="1"/>
</dbReference>
<name>A0A023B4S9_GRENI</name>
<dbReference type="SUPFAM" id="SSF50630">
    <property type="entry name" value="Acid proteases"/>
    <property type="match status" value="1"/>
</dbReference>
<dbReference type="EMBL" id="AFNH02000742">
    <property type="protein sequence ID" value="EZG57180.1"/>
    <property type="molecule type" value="Genomic_DNA"/>
</dbReference>
<dbReference type="AlphaFoldDB" id="A0A023B4S9"/>
<protein>
    <submittedName>
        <fullName evidence="6">Aspartyl protease</fullName>
    </submittedName>
</protein>
<evidence type="ECO:0000256" key="4">
    <source>
        <dbReference type="ARBA" id="ARBA00022801"/>
    </source>
</evidence>
<dbReference type="GO" id="GO:0006508">
    <property type="term" value="P:proteolysis"/>
    <property type="evidence" value="ECO:0007669"/>
    <property type="project" value="UniProtKB-KW"/>
</dbReference>
<dbReference type="RefSeq" id="XP_011131085.1">
    <property type="nucleotide sequence ID" value="XM_011132783.1"/>
</dbReference>
<sequence length="275" mass="30226">MLVNLILPDAMDELLPIEVEDSVDRLLELVKEMTSTPNVELYSGRVQLLPGKTLAECGVNNNDVVKVATQDRFQRLAAVIRQHANPQMTATPSPLPFDPLSSEGQARILEAIRQENIQRNLAEASVTIPESFFKVTMLYVRILVNKVPLHAFVDSGAQASIMSKRAAARCNLSHLIDCRYQGIARGVGEAKIEGRVHKAEIEAAGVLVDAAFTIIDHDSPDLLFGLDLLLRHQCQIDLKKHCLRIADVVELPFLSEGEIIRGPDGTGPDPVTLKD</sequence>
<evidence type="ECO:0000313" key="7">
    <source>
        <dbReference type="Proteomes" id="UP000019763"/>
    </source>
</evidence>
<dbReference type="InterPro" id="IPR021109">
    <property type="entry name" value="Peptidase_aspartic_dom_sf"/>
</dbReference>
<dbReference type="Pfam" id="PF09668">
    <property type="entry name" value="Asp_protease"/>
    <property type="match status" value="1"/>
</dbReference>
<dbReference type="VEuPathDB" id="CryptoDB:GNI_098950"/>
<organism evidence="6 7">
    <name type="scientific">Gregarina niphandrodes</name>
    <name type="common">Septate eugregarine</name>
    <dbReference type="NCBI Taxonomy" id="110365"/>
    <lineage>
        <taxon>Eukaryota</taxon>
        <taxon>Sar</taxon>
        <taxon>Alveolata</taxon>
        <taxon>Apicomplexa</taxon>
        <taxon>Conoidasida</taxon>
        <taxon>Gregarinasina</taxon>
        <taxon>Eugregarinorida</taxon>
        <taxon>Gregarinidae</taxon>
        <taxon>Gregarina</taxon>
    </lineage>
</organism>
<dbReference type="GeneID" id="22913502"/>
<comment type="similarity">
    <text evidence="1">Belongs to the DDI1 family.</text>
</comment>
<proteinExistence type="inferred from homology"/>
<dbReference type="InterPro" id="IPR019103">
    <property type="entry name" value="Peptidase_aspartic_DDI1-type"/>
</dbReference>
<reference evidence="6" key="1">
    <citation type="submission" date="2013-12" db="EMBL/GenBank/DDBJ databases">
        <authorList>
            <person name="Omoto C.K."/>
            <person name="Sibley D."/>
            <person name="Venepally P."/>
            <person name="Hadjithomas M."/>
            <person name="Karamycheva S."/>
            <person name="Brunk B."/>
            <person name="Roos D."/>
            <person name="Caler E."/>
            <person name="Lorenzi H."/>
        </authorList>
    </citation>
    <scope>NUCLEOTIDE SEQUENCE</scope>
</reference>
<keyword evidence="2 6" id="KW-0645">Protease</keyword>
<evidence type="ECO:0000256" key="3">
    <source>
        <dbReference type="ARBA" id="ARBA00022750"/>
    </source>
</evidence>
<dbReference type="Gene3D" id="2.40.70.10">
    <property type="entry name" value="Acid Proteases"/>
    <property type="match status" value="1"/>
</dbReference>
<keyword evidence="4" id="KW-0378">Hydrolase</keyword>
<dbReference type="eggNOG" id="KOG0012">
    <property type="taxonomic scope" value="Eukaryota"/>
</dbReference>
<evidence type="ECO:0000259" key="5">
    <source>
        <dbReference type="Pfam" id="PF09668"/>
    </source>
</evidence>
<dbReference type="PANTHER" id="PTHR12917">
    <property type="entry name" value="ASPARTYL PROTEASE DDI-RELATED"/>
    <property type="match status" value="1"/>
</dbReference>
<dbReference type="GO" id="GO:0004190">
    <property type="term" value="F:aspartic-type endopeptidase activity"/>
    <property type="evidence" value="ECO:0007669"/>
    <property type="project" value="UniProtKB-KW"/>
</dbReference>
<evidence type="ECO:0000313" key="6">
    <source>
        <dbReference type="EMBL" id="EZG57180.1"/>
    </source>
</evidence>
<feature type="domain" description="Aspartic peptidase DDI1-type" evidence="5">
    <location>
        <begin position="129"/>
        <end position="237"/>
    </location>
</feature>
<evidence type="ECO:0000256" key="1">
    <source>
        <dbReference type="ARBA" id="ARBA00009136"/>
    </source>
</evidence>
<keyword evidence="7" id="KW-1185">Reference proteome</keyword>
<gene>
    <name evidence="6" type="ORF">GNI_098950</name>
</gene>